<keyword evidence="4" id="KW-1185">Reference proteome</keyword>
<keyword evidence="2" id="KW-0677">Repeat</keyword>
<gene>
    <name evidence="3" type="ORF">ACHAWO_007070</name>
</gene>
<dbReference type="Pfam" id="PF00560">
    <property type="entry name" value="LRR_1"/>
    <property type="match status" value="1"/>
</dbReference>
<sequence length="203" mass="22993">MTVDNDDYALWLSNTHKCSWYGVSCSDIGFVTELDLMSNNLVGTIPPEIYHLSSLKRLALVENCLQSTLPYEMFQLTRLSDIDLSWNYLSDTVPDELYVLKSLAQLRLHGNQDEGNCNRGRTYIYVESQSLVGNILETNIDKLRNLKILEVYMNNFNGHLNRLETLAVNSNSFTGGLPEQISEMPNLKALWLGNNNITGQIPT</sequence>
<reference evidence="3 4" key="1">
    <citation type="submission" date="2024-10" db="EMBL/GenBank/DDBJ databases">
        <title>Updated reference genomes for cyclostephanoid diatoms.</title>
        <authorList>
            <person name="Roberts W.R."/>
            <person name="Alverson A.J."/>
        </authorList>
    </citation>
    <scope>NUCLEOTIDE SEQUENCE [LARGE SCALE GENOMIC DNA]</scope>
    <source>
        <strain evidence="3 4">AJA010-31</strain>
    </source>
</reference>
<accession>A0ABD3MQG9</accession>
<proteinExistence type="predicted"/>
<dbReference type="SUPFAM" id="SSF52058">
    <property type="entry name" value="L domain-like"/>
    <property type="match status" value="1"/>
</dbReference>
<name>A0ABD3MQG9_9STRA</name>
<keyword evidence="1" id="KW-0433">Leucine-rich repeat</keyword>
<dbReference type="PANTHER" id="PTHR48057">
    <property type="entry name" value="LEUCINE-RICH REPEAT SERINE/THREONINE-PROTEIN KINASE 1"/>
    <property type="match status" value="1"/>
</dbReference>
<dbReference type="EMBL" id="JALLPJ020001397">
    <property type="protein sequence ID" value="KAL3765692.1"/>
    <property type="molecule type" value="Genomic_DNA"/>
</dbReference>
<dbReference type="Proteomes" id="UP001530400">
    <property type="component" value="Unassembled WGS sequence"/>
</dbReference>
<dbReference type="InterPro" id="IPR052595">
    <property type="entry name" value="LRRC69/RLP"/>
</dbReference>
<comment type="caution">
    <text evidence="3">The sequence shown here is derived from an EMBL/GenBank/DDBJ whole genome shotgun (WGS) entry which is preliminary data.</text>
</comment>
<evidence type="ECO:0000313" key="4">
    <source>
        <dbReference type="Proteomes" id="UP001530400"/>
    </source>
</evidence>
<dbReference type="PANTHER" id="PTHR48057:SF29">
    <property type="entry name" value="OS02G0609900 PROTEIN"/>
    <property type="match status" value="1"/>
</dbReference>
<dbReference type="InterPro" id="IPR001611">
    <property type="entry name" value="Leu-rich_rpt"/>
</dbReference>
<evidence type="ECO:0000313" key="3">
    <source>
        <dbReference type="EMBL" id="KAL3765692.1"/>
    </source>
</evidence>
<protein>
    <recommendedName>
        <fullName evidence="5">Leucine-rich repeat-containing N-terminal plant-type domain-containing protein</fullName>
    </recommendedName>
</protein>
<dbReference type="AlphaFoldDB" id="A0ABD3MQG9"/>
<evidence type="ECO:0008006" key="5">
    <source>
        <dbReference type="Google" id="ProtNLM"/>
    </source>
</evidence>
<evidence type="ECO:0000256" key="1">
    <source>
        <dbReference type="ARBA" id="ARBA00022614"/>
    </source>
</evidence>
<dbReference type="InterPro" id="IPR032675">
    <property type="entry name" value="LRR_dom_sf"/>
</dbReference>
<organism evidence="3 4">
    <name type="scientific">Cyclotella atomus</name>
    <dbReference type="NCBI Taxonomy" id="382360"/>
    <lineage>
        <taxon>Eukaryota</taxon>
        <taxon>Sar</taxon>
        <taxon>Stramenopiles</taxon>
        <taxon>Ochrophyta</taxon>
        <taxon>Bacillariophyta</taxon>
        <taxon>Coscinodiscophyceae</taxon>
        <taxon>Thalassiosirophycidae</taxon>
        <taxon>Stephanodiscales</taxon>
        <taxon>Stephanodiscaceae</taxon>
        <taxon>Cyclotella</taxon>
    </lineage>
</organism>
<dbReference type="Pfam" id="PF13855">
    <property type="entry name" value="LRR_8"/>
    <property type="match status" value="1"/>
</dbReference>
<evidence type="ECO:0000256" key="2">
    <source>
        <dbReference type="ARBA" id="ARBA00022737"/>
    </source>
</evidence>
<dbReference type="Gene3D" id="3.80.10.10">
    <property type="entry name" value="Ribonuclease Inhibitor"/>
    <property type="match status" value="2"/>
</dbReference>
<dbReference type="FunFam" id="3.80.10.10:FF:000041">
    <property type="entry name" value="LRR receptor-like serine/threonine-protein kinase ERECTA"/>
    <property type="match status" value="1"/>
</dbReference>